<accession>A0A1D1YQF4</accession>
<feature type="compositionally biased region" description="Basic residues" evidence="1">
    <location>
        <begin position="46"/>
        <end position="55"/>
    </location>
</feature>
<sequence length="179" mass="19155">QRSQPSIDPLQGPLHRQIERVLLSPSELVGAPGAAVDEARGQLQHPRPHPPHHRRGDPQQHVGDAHPTHHHALLGDVNRELAVPLRGQVPAVLRPRRRLLEEHRDAPGDHPVEGGAPGRGVAGGVQAEGRPQHRSHEPDGVVLAHPVGAVHHLAQRRPVLALLPDAPPDVGRRAAAAPA</sequence>
<protein>
    <submittedName>
        <fullName evidence="2">Zinc finger CCCH-type with G patch domain-containing protein</fullName>
    </submittedName>
</protein>
<feature type="region of interest" description="Disordered" evidence="1">
    <location>
        <begin position="103"/>
        <end position="141"/>
    </location>
</feature>
<feature type="compositionally biased region" description="Basic and acidic residues" evidence="1">
    <location>
        <begin position="103"/>
        <end position="112"/>
    </location>
</feature>
<gene>
    <name evidence="2" type="primary">GE18884</name>
    <name evidence="2" type="ORF">g.152782</name>
</gene>
<reference evidence="2" key="1">
    <citation type="submission" date="2015-07" db="EMBL/GenBank/DDBJ databases">
        <title>Transcriptome Assembly of Anthurium amnicola.</title>
        <authorList>
            <person name="Suzuki J."/>
        </authorList>
    </citation>
    <scope>NUCLEOTIDE SEQUENCE</scope>
</reference>
<proteinExistence type="predicted"/>
<evidence type="ECO:0000313" key="2">
    <source>
        <dbReference type="EMBL" id="JAT56861.1"/>
    </source>
</evidence>
<name>A0A1D1YQF4_9ARAE</name>
<evidence type="ECO:0000256" key="1">
    <source>
        <dbReference type="SAM" id="MobiDB-lite"/>
    </source>
</evidence>
<feature type="non-terminal residue" evidence="2">
    <location>
        <position position="179"/>
    </location>
</feature>
<feature type="non-terminal residue" evidence="2">
    <location>
        <position position="1"/>
    </location>
</feature>
<feature type="region of interest" description="Disordered" evidence="1">
    <location>
        <begin position="25"/>
        <end position="76"/>
    </location>
</feature>
<feature type="compositionally biased region" description="Basic and acidic residues" evidence="1">
    <location>
        <begin position="130"/>
        <end position="139"/>
    </location>
</feature>
<organism evidence="2">
    <name type="scientific">Anthurium amnicola</name>
    <dbReference type="NCBI Taxonomy" id="1678845"/>
    <lineage>
        <taxon>Eukaryota</taxon>
        <taxon>Viridiplantae</taxon>
        <taxon>Streptophyta</taxon>
        <taxon>Embryophyta</taxon>
        <taxon>Tracheophyta</taxon>
        <taxon>Spermatophyta</taxon>
        <taxon>Magnoliopsida</taxon>
        <taxon>Liliopsida</taxon>
        <taxon>Araceae</taxon>
        <taxon>Pothoideae</taxon>
        <taxon>Potheae</taxon>
        <taxon>Anthurium</taxon>
    </lineage>
</organism>
<dbReference type="EMBL" id="GDJX01011075">
    <property type="protein sequence ID" value="JAT56861.1"/>
    <property type="molecule type" value="Transcribed_RNA"/>
</dbReference>
<dbReference type="AlphaFoldDB" id="A0A1D1YQF4"/>